<dbReference type="Pfam" id="PF13302">
    <property type="entry name" value="Acetyltransf_3"/>
    <property type="match status" value="1"/>
</dbReference>
<organism evidence="2">
    <name type="scientific">marine sediment metagenome</name>
    <dbReference type="NCBI Taxonomy" id="412755"/>
    <lineage>
        <taxon>unclassified sequences</taxon>
        <taxon>metagenomes</taxon>
        <taxon>ecological metagenomes</taxon>
    </lineage>
</organism>
<comment type="caution">
    <text evidence="2">The sequence shown here is derived from an EMBL/GenBank/DDBJ whole genome shotgun (WGS) entry which is preliminary data.</text>
</comment>
<dbReference type="SUPFAM" id="SSF55729">
    <property type="entry name" value="Acyl-CoA N-acyltransferases (Nat)"/>
    <property type="match status" value="1"/>
</dbReference>
<reference evidence="2" key="1">
    <citation type="journal article" date="2015" name="Nature">
        <title>Complex archaea that bridge the gap between prokaryotes and eukaryotes.</title>
        <authorList>
            <person name="Spang A."/>
            <person name="Saw J.H."/>
            <person name="Jorgensen S.L."/>
            <person name="Zaremba-Niedzwiedzka K."/>
            <person name="Martijn J."/>
            <person name="Lind A.E."/>
            <person name="van Eijk R."/>
            <person name="Schleper C."/>
            <person name="Guy L."/>
            <person name="Ettema T.J."/>
        </authorList>
    </citation>
    <scope>NUCLEOTIDE SEQUENCE</scope>
</reference>
<gene>
    <name evidence="2" type="ORF">LCGC14_1210680</name>
</gene>
<accession>A0A0F9NWF9</accession>
<proteinExistence type="predicted"/>
<dbReference type="PROSITE" id="PS51186">
    <property type="entry name" value="GNAT"/>
    <property type="match status" value="1"/>
</dbReference>
<sequence length="113" mass="12830">MKGNHNLIGFISLPKKEKGIFDFGFVFHPDYHGSGYATEGCKVVLKHVFEVLQADQINTGTAKDNIPSCNLLKRLGFSPIGEDTISLRKEEKRKPIEFVGIDFTLSREEWIKF</sequence>
<dbReference type="EMBL" id="LAZR01006297">
    <property type="protein sequence ID" value="KKM93210.1"/>
    <property type="molecule type" value="Genomic_DNA"/>
</dbReference>
<dbReference type="GO" id="GO:0016747">
    <property type="term" value="F:acyltransferase activity, transferring groups other than amino-acyl groups"/>
    <property type="evidence" value="ECO:0007669"/>
    <property type="project" value="InterPro"/>
</dbReference>
<dbReference type="AlphaFoldDB" id="A0A0F9NWF9"/>
<evidence type="ECO:0000259" key="1">
    <source>
        <dbReference type="PROSITE" id="PS51186"/>
    </source>
</evidence>
<feature type="domain" description="N-acetyltransferase" evidence="1">
    <location>
        <begin position="1"/>
        <end position="97"/>
    </location>
</feature>
<dbReference type="InterPro" id="IPR051531">
    <property type="entry name" value="N-acetyltransferase"/>
</dbReference>
<dbReference type="PANTHER" id="PTHR43792">
    <property type="entry name" value="GNAT FAMILY, PUTATIVE (AFU_ORTHOLOGUE AFUA_3G00765)-RELATED-RELATED"/>
    <property type="match status" value="1"/>
</dbReference>
<name>A0A0F9NWF9_9ZZZZ</name>
<evidence type="ECO:0000313" key="2">
    <source>
        <dbReference type="EMBL" id="KKM93210.1"/>
    </source>
</evidence>
<dbReference type="InterPro" id="IPR016181">
    <property type="entry name" value="Acyl_CoA_acyltransferase"/>
</dbReference>
<dbReference type="PANTHER" id="PTHR43792:SF1">
    <property type="entry name" value="N-ACETYLTRANSFERASE DOMAIN-CONTAINING PROTEIN"/>
    <property type="match status" value="1"/>
</dbReference>
<dbReference type="InterPro" id="IPR000182">
    <property type="entry name" value="GNAT_dom"/>
</dbReference>
<protein>
    <recommendedName>
        <fullName evidence="1">N-acetyltransferase domain-containing protein</fullName>
    </recommendedName>
</protein>
<dbReference type="Gene3D" id="3.40.630.30">
    <property type="match status" value="1"/>
</dbReference>